<evidence type="ECO:0000313" key="7">
    <source>
        <dbReference type="EMBL" id="UOE42194.1"/>
    </source>
</evidence>
<accession>A0ABY4BSS6</accession>
<evidence type="ECO:0000256" key="4">
    <source>
        <dbReference type="ARBA" id="ARBA00023136"/>
    </source>
</evidence>
<gene>
    <name evidence="7" type="ORF">MTP09_06035</name>
    <name evidence="8" type="ORF">MTP09_06255</name>
    <name evidence="9" type="ORF">MTP09_06300</name>
</gene>
<sequence length="138" mass="15837">MKKEKYLISRIIAGVIDYSIVLTLTCIYIFTFGEKNELGEYSVNGLKAIPIFIFWFFYFCVIESTLNSTLGNYLMKLKPVDLNTEKNIDFKQSFLRHLLDPIDMSLFGLVGIIIIKNSPESQRLGDLLAKTKVIKLTE</sequence>
<evidence type="ECO:0000256" key="2">
    <source>
        <dbReference type="ARBA" id="ARBA00022692"/>
    </source>
</evidence>
<feature type="transmembrane region" description="Helical" evidence="5">
    <location>
        <begin position="51"/>
        <end position="74"/>
    </location>
</feature>
<dbReference type="InterPro" id="IPR010432">
    <property type="entry name" value="RDD"/>
</dbReference>
<evidence type="ECO:0000313" key="8">
    <source>
        <dbReference type="EMBL" id="UOE42238.1"/>
    </source>
</evidence>
<keyword evidence="3 5" id="KW-1133">Transmembrane helix</keyword>
<dbReference type="Proteomes" id="UP000831460">
    <property type="component" value="Chromosome"/>
</dbReference>
<dbReference type="EMBL" id="CP094532">
    <property type="protein sequence ID" value="UOE42238.1"/>
    <property type="molecule type" value="Genomic_DNA"/>
</dbReference>
<dbReference type="RefSeq" id="WP_209391450.1">
    <property type="nucleotide sequence ID" value="NZ_CP094532.1"/>
</dbReference>
<keyword evidence="10" id="KW-1185">Reference proteome</keyword>
<protein>
    <submittedName>
        <fullName evidence="9">RDD family protein</fullName>
    </submittedName>
</protein>
<evidence type="ECO:0000313" key="10">
    <source>
        <dbReference type="Proteomes" id="UP000831460"/>
    </source>
</evidence>
<comment type="subcellular location">
    <subcellularLocation>
        <location evidence="1">Membrane</location>
        <topology evidence="1">Multi-pass membrane protein</topology>
    </subcellularLocation>
</comment>
<evidence type="ECO:0000256" key="1">
    <source>
        <dbReference type="ARBA" id="ARBA00004141"/>
    </source>
</evidence>
<dbReference type="PANTHER" id="PTHR38480">
    <property type="entry name" value="SLR0254 PROTEIN"/>
    <property type="match status" value="1"/>
</dbReference>
<evidence type="ECO:0000313" key="9">
    <source>
        <dbReference type="EMBL" id="UOE42247.1"/>
    </source>
</evidence>
<feature type="transmembrane region" description="Helical" evidence="5">
    <location>
        <begin position="7"/>
        <end position="31"/>
    </location>
</feature>
<proteinExistence type="predicted"/>
<dbReference type="EMBL" id="CP094532">
    <property type="protein sequence ID" value="UOE42194.1"/>
    <property type="molecule type" value="Genomic_DNA"/>
</dbReference>
<evidence type="ECO:0000259" key="6">
    <source>
        <dbReference type="Pfam" id="PF06271"/>
    </source>
</evidence>
<organism evidence="9 10">
    <name type="scientific">Chryseobacterium suipulveris</name>
    <dbReference type="NCBI Taxonomy" id="2929800"/>
    <lineage>
        <taxon>Bacteria</taxon>
        <taxon>Pseudomonadati</taxon>
        <taxon>Bacteroidota</taxon>
        <taxon>Flavobacteriia</taxon>
        <taxon>Flavobacteriales</taxon>
        <taxon>Weeksellaceae</taxon>
        <taxon>Chryseobacterium group</taxon>
        <taxon>Chryseobacterium</taxon>
    </lineage>
</organism>
<evidence type="ECO:0000256" key="3">
    <source>
        <dbReference type="ARBA" id="ARBA00022989"/>
    </source>
</evidence>
<keyword evidence="2 5" id="KW-0812">Transmembrane</keyword>
<reference evidence="9 10" key="1">
    <citation type="submission" date="2022-03" db="EMBL/GenBank/DDBJ databases">
        <title>Chryseobacterium sp. isolated from particulate matters in swine house.</title>
        <authorList>
            <person name="Won M."/>
            <person name="Kim S.-J."/>
            <person name="Kwon S.-W."/>
        </authorList>
    </citation>
    <scope>NUCLEOTIDE SEQUENCE [LARGE SCALE GENOMIC DNA]</scope>
    <source>
        <strain evidence="9 10">SC2-2</strain>
    </source>
</reference>
<keyword evidence="4 5" id="KW-0472">Membrane</keyword>
<feature type="domain" description="RDD" evidence="6">
    <location>
        <begin position="8"/>
        <end position="130"/>
    </location>
</feature>
<dbReference type="Pfam" id="PF06271">
    <property type="entry name" value="RDD"/>
    <property type="match status" value="1"/>
</dbReference>
<evidence type="ECO:0000256" key="5">
    <source>
        <dbReference type="SAM" id="Phobius"/>
    </source>
</evidence>
<dbReference type="PANTHER" id="PTHR38480:SF1">
    <property type="entry name" value="SLR0254 PROTEIN"/>
    <property type="match status" value="1"/>
</dbReference>
<name>A0ABY4BSS6_9FLAO</name>
<dbReference type="EMBL" id="CP094532">
    <property type="protein sequence ID" value="UOE42247.1"/>
    <property type="molecule type" value="Genomic_DNA"/>
</dbReference>